<comment type="caution">
    <text evidence="2">The sequence shown here is derived from an EMBL/GenBank/DDBJ whole genome shotgun (WGS) entry which is preliminary data.</text>
</comment>
<evidence type="ECO:0000313" key="2">
    <source>
        <dbReference type="EMBL" id="GBL92697.1"/>
    </source>
</evidence>
<feature type="compositionally biased region" description="Low complexity" evidence="1">
    <location>
        <begin position="48"/>
        <end position="59"/>
    </location>
</feature>
<keyword evidence="3" id="KW-1185">Reference proteome</keyword>
<gene>
    <name evidence="2" type="ORF">AVEN_119093_1</name>
</gene>
<accession>A0A4Y2BLW2</accession>
<reference evidence="2 3" key="1">
    <citation type="journal article" date="2019" name="Sci. Rep.">
        <title>Orb-weaving spider Araneus ventricosus genome elucidates the spidroin gene catalogue.</title>
        <authorList>
            <person name="Kono N."/>
            <person name="Nakamura H."/>
            <person name="Ohtoshi R."/>
            <person name="Moran D.A.P."/>
            <person name="Shinohara A."/>
            <person name="Yoshida Y."/>
            <person name="Fujiwara M."/>
            <person name="Mori M."/>
            <person name="Tomita M."/>
            <person name="Arakawa K."/>
        </authorList>
    </citation>
    <scope>NUCLEOTIDE SEQUENCE [LARGE SCALE GENOMIC DNA]</scope>
</reference>
<evidence type="ECO:0000313" key="3">
    <source>
        <dbReference type="Proteomes" id="UP000499080"/>
    </source>
</evidence>
<proteinExistence type="predicted"/>
<dbReference type="AlphaFoldDB" id="A0A4Y2BLW2"/>
<organism evidence="2 3">
    <name type="scientific">Araneus ventricosus</name>
    <name type="common">Orbweaver spider</name>
    <name type="synonym">Epeira ventricosa</name>
    <dbReference type="NCBI Taxonomy" id="182803"/>
    <lineage>
        <taxon>Eukaryota</taxon>
        <taxon>Metazoa</taxon>
        <taxon>Ecdysozoa</taxon>
        <taxon>Arthropoda</taxon>
        <taxon>Chelicerata</taxon>
        <taxon>Arachnida</taxon>
        <taxon>Araneae</taxon>
        <taxon>Araneomorphae</taxon>
        <taxon>Entelegynae</taxon>
        <taxon>Araneoidea</taxon>
        <taxon>Araneidae</taxon>
        <taxon>Araneus</taxon>
    </lineage>
</organism>
<sequence length="105" mass="11694">MCAPTGQSDKQDNGERHSILEYSGKHEAHVTVKTALAQISSTSKQQITNYNSNSTNNSSQRLTADQLAKRTSLQRDSSNSPDVQRRLTHCSVIRARSYYSLPDKP</sequence>
<dbReference type="EMBL" id="BGPR01000088">
    <property type="protein sequence ID" value="GBL92697.1"/>
    <property type="molecule type" value="Genomic_DNA"/>
</dbReference>
<protein>
    <submittedName>
        <fullName evidence="2">Uncharacterized protein</fullName>
    </submittedName>
</protein>
<evidence type="ECO:0000256" key="1">
    <source>
        <dbReference type="SAM" id="MobiDB-lite"/>
    </source>
</evidence>
<name>A0A4Y2BLW2_ARAVE</name>
<feature type="region of interest" description="Disordered" evidence="1">
    <location>
        <begin position="40"/>
        <end position="88"/>
    </location>
</feature>
<feature type="compositionally biased region" description="Polar residues" evidence="1">
    <location>
        <begin position="69"/>
        <end position="82"/>
    </location>
</feature>
<dbReference type="Proteomes" id="UP000499080">
    <property type="component" value="Unassembled WGS sequence"/>
</dbReference>